<organism evidence="1 2">
    <name type="scientific">Trichostrongylus colubriformis</name>
    <name type="common">Black scour worm</name>
    <dbReference type="NCBI Taxonomy" id="6319"/>
    <lineage>
        <taxon>Eukaryota</taxon>
        <taxon>Metazoa</taxon>
        <taxon>Ecdysozoa</taxon>
        <taxon>Nematoda</taxon>
        <taxon>Chromadorea</taxon>
        <taxon>Rhabditida</taxon>
        <taxon>Rhabditina</taxon>
        <taxon>Rhabditomorpha</taxon>
        <taxon>Strongyloidea</taxon>
        <taxon>Trichostrongylidae</taxon>
        <taxon>Trichostrongylus</taxon>
    </lineage>
</organism>
<dbReference type="EMBL" id="WIXE01016740">
    <property type="protein sequence ID" value="KAK5972363.1"/>
    <property type="molecule type" value="Genomic_DNA"/>
</dbReference>
<dbReference type="AlphaFoldDB" id="A0AAN8IJ50"/>
<gene>
    <name evidence="1" type="ORF">GCK32_007509</name>
</gene>
<sequence length="39" mass="4577">MCPMIPCALYLTTAFRHVCTEMCSFIIIQYSTIYLLTRK</sequence>
<name>A0AAN8IJ50_TRICO</name>
<evidence type="ECO:0000313" key="2">
    <source>
        <dbReference type="Proteomes" id="UP001331761"/>
    </source>
</evidence>
<protein>
    <submittedName>
        <fullName evidence="1">Uncharacterized protein</fullName>
    </submittedName>
</protein>
<comment type="caution">
    <text evidence="1">The sequence shown here is derived from an EMBL/GenBank/DDBJ whole genome shotgun (WGS) entry which is preliminary data.</text>
</comment>
<proteinExistence type="predicted"/>
<evidence type="ECO:0000313" key="1">
    <source>
        <dbReference type="EMBL" id="KAK5972363.1"/>
    </source>
</evidence>
<accession>A0AAN8IJ50</accession>
<reference evidence="1 2" key="1">
    <citation type="submission" date="2019-10" db="EMBL/GenBank/DDBJ databases">
        <title>Assembly and Annotation for the nematode Trichostrongylus colubriformis.</title>
        <authorList>
            <person name="Martin J."/>
        </authorList>
    </citation>
    <scope>NUCLEOTIDE SEQUENCE [LARGE SCALE GENOMIC DNA]</scope>
    <source>
        <strain evidence="1">G859</strain>
        <tissue evidence="1">Whole worm</tissue>
    </source>
</reference>
<dbReference type="Proteomes" id="UP001331761">
    <property type="component" value="Unassembled WGS sequence"/>
</dbReference>
<keyword evidence="2" id="KW-1185">Reference proteome</keyword>